<sequence>VPIHRGAQHILPSIKLAEKQTNTPSISSSSSILSTSSIFNFIQMKLNTLIVEHVVIKSCLDESDDNDSDLHDPDISSDNENPMSPIDDNILENELTHSNFKQKNKETKTKMQICRKNLMHDMQLQMFTIIQEMQTKINKLYVNLKISSENNIEKEL</sequence>
<name>A0ACA9RE18_9GLOM</name>
<comment type="caution">
    <text evidence="1">The sequence shown here is derived from an EMBL/GenBank/DDBJ whole genome shotgun (WGS) entry which is preliminary data.</text>
</comment>
<protein>
    <submittedName>
        <fullName evidence="1">15050_t:CDS:1</fullName>
    </submittedName>
</protein>
<reference evidence="1" key="1">
    <citation type="submission" date="2021-06" db="EMBL/GenBank/DDBJ databases">
        <authorList>
            <person name="Kallberg Y."/>
            <person name="Tangrot J."/>
            <person name="Rosling A."/>
        </authorList>
    </citation>
    <scope>NUCLEOTIDE SEQUENCE</scope>
    <source>
        <strain evidence="1">28 12/20/2015</strain>
    </source>
</reference>
<organism evidence="1 2">
    <name type="scientific">Cetraspora pellucida</name>
    <dbReference type="NCBI Taxonomy" id="1433469"/>
    <lineage>
        <taxon>Eukaryota</taxon>
        <taxon>Fungi</taxon>
        <taxon>Fungi incertae sedis</taxon>
        <taxon>Mucoromycota</taxon>
        <taxon>Glomeromycotina</taxon>
        <taxon>Glomeromycetes</taxon>
        <taxon>Diversisporales</taxon>
        <taxon>Gigasporaceae</taxon>
        <taxon>Cetraspora</taxon>
    </lineage>
</organism>
<proteinExistence type="predicted"/>
<evidence type="ECO:0000313" key="1">
    <source>
        <dbReference type="EMBL" id="CAG8788261.1"/>
    </source>
</evidence>
<keyword evidence="2" id="KW-1185">Reference proteome</keyword>
<accession>A0ACA9RE18</accession>
<gene>
    <name evidence="1" type="ORF">SPELUC_LOCUS16991</name>
</gene>
<feature type="non-terminal residue" evidence="1">
    <location>
        <position position="156"/>
    </location>
</feature>
<evidence type="ECO:0000313" key="2">
    <source>
        <dbReference type="Proteomes" id="UP000789366"/>
    </source>
</evidence>
<dbReference type="Proteomes" id="UP000789366">
    <property type="component" value="Unassembled WGS sequence"/>
</dbReference>
<feature type="non-terminal residue" evidence="1">
    <location>
        <position position="1"/>
    </location>
</feature>
<dbReference type="EMBL" id="CAJVPW010066534">
    <property type="protein sequence ID" value="CAG8788261.1"/>
    <property type="molecule type" value="Genomic_DNA"/>
</dbReference>